<dbReference type="InterPro" id="IPR011037">
    <property type="entry name" value="Pyrv_Knase-like_insert_dom_sf"/>
</dbReference>
<evidence type="ECO:0000313" key="19">
    <source>
        <dbReference type="Proteomes" id="UP000005667"/>
    </source>
</evidence>
<evidence type="ECO:0000256" key="4">
    <source>
        <dbReference type="ARBA" id="ARBA00012142"/>
    </source>
</evidence>
<comment type="similarity">
    <text evidence="3 14">Belongs to the pyruvate kinase family.</text>
</comment>
<keyword evidence="11 14" id="KW-0324">Glycolysis</keyword>
<dbReference type="GO" id="GO:0030955">
    <property type="term" value="F:potassium ion binding"/>
    <property type="evidence" value="ECO:0007669"/>
    <property type="project" value="UniProtKB-UniRule"/>
</dbReference>
<dbReference type="PROSITE" id="PS00110">
    <property type="entry name" value="PYRUVATE_KINASE"/>
    <property type="match status" value="1"/>
</dbReference>
<evidence type="ECO:0000313" key="18">
    <source>
        <dbReference type="EMBL" id="CBS90508.1"/>
    </source>
</evidence>
<dbReference type="Gene3D" id="3.20.20.60">
    <property type="entry name" value="Phosphoenolpyruvate-binding domains"/>
    <property type="match status" value="1"/>
</dbReference>
<dbReference type="Gene3D" id="3.40.1380.20">
    <property type="entry name" value="Pyruvate kinase, C-terminal domain"/>
    <property type="match status" value="1"/>
</dbReference>
<dbReference type="InterPro" id="IPR015793">
    <property type="entry name" value="Pyrv_Knase_brl"/>
</dbReference>
<dbReference type="EC" id="2.7.1.40" evidence="4 13"/>
<dbReference type="InterPro" id="IPR001697">
    <property type="entry name" value="Pyr_Knase"/>
</dbReference>
<evidence type="ECO:0000256" key="10">
    <source>
        <dbReference type="ARBA" id="ARBA00022842"/>
    </source>
</evidence>
<feature type="domain" description="Pyruvate kinase barrel" evidence="16">
    <location>
        <begin position="68"/>
        <end position="385"/>
    </location>
</feature>
<keyword evidence="5 14" id="KW-0808">Transferase</keyword>
<dbReference type="InterPro" id="IPR040442">
    <property type="entry name" value="Pyrv_kinase-like_dom_sf"/>
</dbReference>
<evidence type="ECO:0000259" key="16">
    <source>
        <dbReference type="Pfam" id="PF00224"/>
    </source>
</evidence>
<keyword evidence="19" id="KW-1185">Reference proteome</keyword>
<evidence type="ECO:0000256" key="2">
    <source>
        <dbReference type="ARBA" id="ARBA00004997"/>
    </source>
</evidence>
<dbReference type="NCBIfam" id="NF004491">
    <property type="entry name" value="PRK05826.1"/>
    <property type="match status" value="1"/>
</dbReference>
<feature type="region of interest" description="Disordered" evidence="15">
    <location>
        <begin position="13"/>
        <end position="65"/>
    </location>
</feature>
<dbReference type="InterPro" id="IPR015806">
    <property type="entry name" value="Pyrv_Knase_insert_dom_sf"/>
</dbReference>
<keyword evidence="6" id="KW-0479">Metal-binding</keyword>
<evidence type="ECO:0000256" key="13">
    <source>
        <dbReference type="NCBIfam" id="TIGR01064"/>
    </source>
</evidence>
<evidence type="ECO:0000256" key="11">
    <source>
        <dbReference type="ARBA" id="ARBA00023152"/>
    </source>
</evidence>
<evidence type="ECO:0000256" key="8">
    <source>
        <dbReference type="ARBA" id="ARBA00022777"/>
    </source>
</evidence>
<comment type="pathway">
    <text evidence="2 14">Carbohydrate degradation; glycolysis; pyruvate from D-glyceraldehyde 3-phosphate: step 5/5.</text>
</comment>
<dbReference type="HOGENOM" id="CLU_015439_0_2_5"/>
<comment type="cofactor">
    <cofactor evidence="1">
        <name>K(+)</name>
        <dbReference type="ChEBI" id="CHEBI:29103"/>
    </cofactor>
</comment>
<keyword evidence="10 14" id="KW-0460">Magnesium</keyword>
<dbReference type="GO" id="GO:0000287">
    <property type="term" value="F:magnesium ion binding"/>
    <property type="evidence" value="ECO:0007669"/>
    <property type="project" value="UniProtKB-UniRule"/>
</dbReference>
<dbReference type="InterPro" id="IPR036918">
    <property type="entry name" value="Pyrv_Knase_C_sf"/>
</dbReference>
<dbReference type="GO" id="GO:0004743">
    <property type="term" value="F:pyruvate kinase activity"/>
    <property type="evidence" value="ECO:0007669"/>
    <property type="project" value="UniProtKB-UniRule"/>
</dbReference>
<dbReference type="Proteomes" id="UP000005667">
    <property type="component" value="Plasmid AZO_p4"/>
</dbReference>
<comment type="catalytic activity">
    <reaction evidence="14">
        <text>pyruvate + ATP = phosphoenolpyruvate + ADP + H(+)</text>
        <dbReference type="Rhea" id="RHEA:18157"/>
        <dbReference type="ChEBI" id="CHEBI:15361"/>
        <dbReference type="ChEBI" id="CHEBI:15378"/>
        <dbReference type="ChEBI" id="CHEBI:30616"/>
        <dbReference type="ChEBI" id="CHEBI:58702"/>
        <dbReference type="ChEBI" id="CHEBI:456216"/>
        <dbReference type="EC" id="2.7.1.40"/>
    </reaction>
</comment>
<dbReference type="SUPFAM" id="SSF50800">
    <property type="entry name" value="PK beta-barrel domain-like"/>
    <property type="match status" value="1"/>
</dbReference>
<evidence type="ECO:0000256" key="7">
    <source>
        <dbReference type="ARBA" id="ARBA00022741"/>
    </source>
</evidence>
<dbReference type="PRINTS" id="PR01050">
    <property type="entry name" value="PYRUVTKNASE"/>
</dbReference>
<dbReference type="KEGG" id="ali:AZOLI_p40106"/>
<keyword evidence="9" id="KW-0067">ATP-binding</keyword>
<feature type="domain" description="Pyruvate kinase C-terminal" evidence="17">
    <location>
        <begin position="418"/>
        <end position="531"/>
    </location>
</feature>
<name>G7ZGT2_AZOL4</name>
<protein>
    <recommendedName>
        <fullName evidence="4 13">Pyruvate kinase</fullName>
        <ecNumber evidence="4 13">2.7.1.40</ecNumber>
    </recommendedName>
</protein>
<dbReference type="GO" id="GO:0005524">
    <property type="term" value="F:ATP binding"/>
    <property type="evidence" value="ECO:0007669"/>
    <property type="project" value="UniProtKB-KW"/>
</dbReference>
<keyword evidence="18" id="KW-0614">Plasmid</keyword>
<evidence type="ECO:0000256" key="1">
    <source>
        <dbReference type="ARBA" id="ARBA00001958"/>
    </source>
</evidence>
<accession>G7ZGT2</accession>
<dbReference type="Pfam" id="PF00224">
    <property type="entry name" value="PK"/>
    <property type="match status" value="1"/>
</dbReference>
<dbReference type="GO" id="GO:0016301">
    <property type="term" value="F:kinase activity"/>
    <property type="evidence" value="ECO:0007669"/>
    <property type="project" value="UniProtKB-KW"/>
</dbReference>
<evidence type="ECO:0000256" key="3">
    <source>
        <dbReference type="ARBA" id="ARBA00008663"/>
    </source>
</evidence>
<dbReference type="InterPro" id="IPR018209">
    <property type="entry name" value="Pyrv_Knase_AS"/>
</dbReference>
<dbReference type="InterPro" id="IPR015795">
    <property type="entry name" value="Pyrv_Knase_C"/>
</dbReference>
<dbReference type="SUPFAM" id="SSF51621">
    <property type="entry name" value="Phosphoenolpyruvate/pyruvate domain"/>
    <property type="match status" value="1"/>
</dbReference>
<dbReference type="NCBIfam" id="NF004978">
    <property type="entry name" value="PRK06354.1"/>
    <property type="match status" value="1"/>
</dbReference>
<dbReference type="Pfam" id="PF02887">
    <property type="entry name" value="PK_C"/>
    <property type="match status" value="1"/>
</dbReference>
<reference evidence="19" key="1">
    <citation type="journal article" date="2011" name="PLoS Genet.">
        <title>Azospirillum genomes reveal transition of bacteria from aquatic to terrestrial environments.</title>
        <authorList>
            <person name="Wisniewski-Dye F."/>
            <person name="Borziak K."/>
            <person name="Khalsa-Moyers G."/>
            <person name="Alexandre G."/>
            <person name="Sukharnikov L.O."/>
            <person name="Wuichet K."/>
            <person name="Hurst G.B."/>
            <person name="McDonald W.H."/>
            <person name="Robertson J.S."/>
            <person name="Barbe V."/>
            <person name="Calteau A."/>
            <person name="Rouy Z."/>
            <person name="Mangenot S."/>
            <person name="Prigent-Combaret C."/>
            <person name="Normand P."/>
            <person name="Boyer M."/>
            <person name="Siguier P."/>
            <person name="Dessaux Y."/>
            <person name="Elmerich C."/>
            <person name="Condemine G."/>
            <person name="Krishnen G."/>
            <person name="Kennedy I."/>
            <person name="Paterson A.H."/>
            <person name="Gonzalez V."/>
            <person name="Mavingui P."/>
            <person name="Zhulin I.B."/>
        </authorList>
    </citation>
    <scope>NUCLEOTIDE SEQUENCE [LARGE SCALE GENOMIC DNA]</scope>
    <source>
        <strain evidence="19">4B</strain>
    </source>
</reference>
<dbReference type="InterPro" id="IPR015813">
    <property type="entry name" value="Pyrv/PenolPyrv_kinase-like_dom"/>
</dbReference>
<evidence type="ECO:0000256" key="6">
    <source>
        <dbReference type="ARBA" id="ARBA00022723"/>
    </source>
</evidence>
<evidence type="ECO:0000256" key="9">
    <source>
        <dbReference type="ARBA" id="ARBA00022840"/>
    </source>
</evidence>
<evidence type="ECO:0000259" key="17">
    <source>
        <dbReference type="Pfam" id="PF02887"/>
    </source>
</evidence>
<proteinExistence type="inferred from homology"/>
<evidence type="ECO:0000256" key="14">
    <source>
        <dbReference type="RuleBase" id="RU000504"/>
    </source>
</evidence>
<dbReference type="Gene3D" id="2.40.33.10">
    <property type="entry name" value="PK beta-barrel domain-like"/>
    <property type="match status" value="1"/>
</dbReference>
<dbReference type="NCBIfam" id="NF004886">
    <property type="entry name" value="PRK06247.1"/>
    <property type="match status" value="1"/>
</dbReference>
<dbReference type="SUPFAM" id="SSF52935">
    <property type="entry name" value="PK C-terminal domain-like"/>
    <property type="match status" value="1"/>
</dbReference>
<sequence length="537" mass="57822">MLSGGNGDTLVWHANSRRATSPVARSGRSVADQSPRRPAKVQPLVPAHRTAQPTEDGPRGRNHMRRHRRAKIVATVGPASNSPEMLKTLFLAGVDTFRLNFSHGTHDDHAKVHRAIRELEAEVGRPIGILQDLQGPKIRVGTIRDGKIAVATGEQIRFVLQGSEGDKRSIPLPHPEIFAAIMPGHHLLIDDGRVRVEVVELGDDWIEAKVVVGGTISNRKGVNLPGTVLDLSPLTAKDRADLAFGLELGVDWVAMSFVQKPGDIIEGRSLIGDRAGIMAKIEKPQALERIDDIIRLSDAVMVARGDLGVEIPHEDVPGRQKELVRACRLAVKPVIVATQMLDSMVSAPTPTRAEASDVATAIYDGADAVMLSAESASGQYPVEAVTMMDRIIRSTEQHKLYHSLIQATHPGEEHSPPHAVAAAAADLANNLHSSAIVAFTSSGTTAARIARKRPEVPILAITPDTAVSRRLCLLWGAHSVLSDDIRTYEEMVDRAIATARAEEFAGRTGTMVVVAGIPFAQAGTTNNLRVIQMEAKP</sequence>
<geneLocation type="plasmid" evidence="18 19">
    <name>AZO_p4</name>
</geneLocation>
<gene>
    <name evidence="18" type="primary">pykA3</name>
    <name evidence="18" type="ordered locus">AZOLI_p40106</name>
</gene>
<keyword evidence="12 18" id="KW-0670">Pyruvate</keyword>
<dbReference type="AlphaFoldDB" id="G7ZGT2"/>
<dbReference type="FunFam" id="2.40.33.10:FF:000001">
    <property type="entry name" value="Pyruvate kinase"/>
    <property type="match status" value="1"/>
</dbReference>
<evidence type="ECO:0000256" key="15">
    <source>
        <dbReference type="SAM" id="MobiDB-lite"/>
    </source>
</evidence>
<evidence type="ECO:0000256" key="5">
    <source>
        <dbReference type="ARBA" id="ARBA00022679"/>
    </source>
</evidence>
<keyword evidence="8 14" id="KW-0418">Kinase</keyword>
<evidence type="ECO:0000256" key="12">
    <source>
        <dbReference type="ARBA" id="ARBA00023317"/>
    </source>
</evidence>
<dbReference type="PANTHER" id="PTHR11817">
    <property type="entry name" value="PYRUVATE KINASE"/>
    <property type="match status" value="1"/>
</dbReference>
<organism evidence="18 19">
    <name type="scientific">Azospirillum lipoferum (strain 4B)</name>
    <dbReference type="NCBI Taxonomy" id="862719"/>
    <lineage>
        <taxon>Bacteria</taxon>
        <taxon>Pseudomonadati</taxon>
        <taxon>Pseudomonadota</taxon>
        <taxon>Alphaproteobacteria</taxon>
        <taxon>Rhodospirillales</taxon>
        <taxon>Azospirillaceae</taxon>
        <taxon>Azospirillum</taxon>
    </lineage>
</organism>
<dbReference type="NCBIfam" id="TIGR01064">
    <property type="entry name" value="pyruv_kin"/>
    <property type="match status" value="1"/>
</dbReference>
<dbReference type="EMBL" id="FQ311872">
    <property type="protein sequence ID" value="CBS90508.1"/>
    <property type="molecule type" value="Genomic_DNA"/>
</dbReference>
<keyword evidence="7" id="KW-0547">Nucleotide-binding</keyword>
<dbReference type="UniPathway" id="UPA00109">
    <property type="reaction ID" value="UER00188"/>
</dbReference>